<dbReference type="GO" id="GO:0019877">
    <property type="term" value="P:diaminopimelate biosynthetic process"/>
    <property type="evidence" value="ECO:0007669"/>
    <property type="project" value="UniProtKB-UniRule"/>
</dbReference>
<sequence length="273" mass="28933">MKDSSIRIAVVGAGGRMGRQLIQAIDQMDGVVLGAALERSGSSLLGSDAGELAGLGKNGITVNESLDAVQNDFDILIDFTRPEGTLAHLAFCRQHRKGMIIGTTGFDDAGKAAIKQAAQDIGIVFAANFSVGVNVMLKLLEKAAKVMGDYTDIEIIEAHHRHKVDAPSGTALAMGEAIADALGRDLKSCAVYAREGYTGERDPKSIGFATVRAGDIVGEHTAMFADVGERVEITHKASSRMTFANGAVRAAIWISKKENGLFDMRDVLSLDDL</sequence>
<dbReference type="InterPro" id="IPR023940">
    <property type="entry name" value="DHDPR_bac"/>
</dbReference>
<keyword evidence="3 14" id="KW-0963">Cytoplasm</keyword>
<dbReference type="InterPro" id="IPR022663">
    <property type="entry name" value="DapB_C"/>
</dbReference>
<comment type="caution">
    <text evidence="14">Was originally thought to be a dihydrodipicolinate reductase (DHDPR), catalyzing the conversion of dihydrodipicolinate to tetrahydrodipicolinate. However, it was shown in E.coli that the substrate of the enzymatic reaction is not dihydrodipicolinate (DHDP) but in fact (2S,4S)-4-hydroxy-2,3,4,5-tetrahydrodipicolinic acid (HTPA), the product released by the DapA-catalyzed reaction.</text>
</comment>
<dbReference type="SUPFAM" id="SSF55347">
    <property type="entry name" value="Glyceraldehyde-3-phosphate dehydrogenase-like, C-terminal domain"/>
    <property type="match status" value="1"/>
</dbReference>
<dbReference type="EMBL" id="JQHM01000003">
    <property type="protein sequence ID" value="KFX05214.1"/>
    <property type="molecule type" value="Genomic_DNA"/>
</dbReference>
<dbReference type="PROSITE" id="PS01298">
    <property type="entry name" value="DAPB"/>
    <property type="match status" value="1"/>
</dbReference>
<evidence type="ECO:0000259" key="15">
    <source>
        <dbReference type="Pfam" id="PF01113"/>
    </source>
</evidence>
<comment type="subcellular location">
    <subcellularLocation>
        <location evidence="1 14">Cytoplasm</location>
    </subcellularLocation>
</comment>
<feature type="binding site" evidence="14">
    <location>
        <position position="39"/>
    </location>
    <ligand>
        <name>NADP(+)</name>
        <dbReference type="ChEBI" id="CHEBI:58349"/>
    </ligand>
</feature>
<dbReference type="GO" id="GO:0008839">
    <property type="term" value="F:4-hydroxy-tetrahydrodipicolinate reductase"/>
    <property type="evidence" value="ECO:0007669"/>
    <property type="project" value="UniProtKB-UniRule"/>
</dbReference>
<proteinExistence type="inferred from homology"/>
<keyword evidence="19" id="KW-1185">Reference proteome</keyword>
<feature type="binding site" evidence="14">
    <location>
        <position position="38"/>
    </location>
    <ligand>
        <name>NAD(+)</name>
        <dbReference type="ChEBI" id="CHEBI:57540"/>
    </ligand>
</feature>
<dbReference type="EC" id="1.17.1.8" evidence="11 14"/>
<dbReference type="Gene3D" id="3.30.360.10">
    <property type="entry name" value="Dihydrodipicolinate Reductase, domain 2"/>
    <property type="match status" value="1"/>
</dbReference>
<dbReference type="RefSeq" id="WP_039305629.1">
    <property type="nucleotide sequence ID" value="NZ_JAODTE010000004.1"/>
</dbReference>
<dbReference type="InterPro" id="IPR022664">
    <property type="entry name" value="DapB_N_CS"/>
</dbReference>
<keyword evidence="9 14" id="KW-0457">Lysine biosynthesis</keyword>
<evidence type="ECO:0000256" key="4">
    <source>
        <dbReference type="ARBA" id="ARBA00022605"/>
    </source>
</evidence>
<evidence type="ECO:0000313" key="19">
    <source>
        <dbReference type="Proteomes" id="UP000032869"/>
    </source>
</evidence>
<organism evidence="17 20">
    <name type="scientific">Pectobacterium betavasculorum</name>
    <dbReference type="NCBI Taxonomy" id="55207"/>
    <lineage>
        <taxon>Bacteria</taxon>
        <taxon>Pseudomonadati</taxon>
        <taxon>Pseudomonadota</taxon>
        <taxon>Gammaproteobacteria</taxon>
        <taxon>Enterobacterales</taxon>
        <taxon>Pectobacteriaceae</taxon>
        <taxon>Pectobacterium</taxon>
    </lineage>
</organism>
<comment type="catalytic activity">
    <reaction evidence="12 14">
        <text>(S)-2,3,4,5-tetrahydrodipicolinate + NADP(+) + H2O = (2S,4S)-4-hydroxy-2,3,4,5-tetrahydrodipicolinate + NADPH + H(+)</text>
        <dbReference type="Rhea" id="RHEA:35331"/>
        <dbReference type="ChEBI" id="CHEBI:15377"/>
        <dbReference type="ChEBI" id="CHEBI:15378"/>
        <dbReference type="ChEBI" id="CHEBI:16845"/>
        <dbReference type="ChEBI" id="CHEBI:57783"/>
        <dbReference type="ChEBI" id="CHEBI:58349"/>
        <dbReference type="ChEBI" id="CHEBI:67139"/>
        <dbReference type="EC" id="1.17.1.8"/>
    </reaction>
</comment>
<feature type="binding site" evidence="14">
    <location>
        <begin position="126"/>
        <end position="129"/>
    </location>
    <ligand>
        <name>NAD(+)</name>
        <dbReference type="ChEBI" id="CHEBI:57540"/>
    </ligand>
</feature>
<dbReference type="HAMAP" id="MF_00102">
    <property type="entry name" value="DapB"/>
    <property type="match status" value="1"/>
</dbReference>
<evidence type="ECO:0000313" key="20">
    <source>
        <dbReference type="Proteomes" id="UP000032874"/>
    </source>
</evidence>
<dbReference type="GO" id="GO:0051287">
    <property type="term" value="F:NAD binding"/>
    <property type="evidence" value="ECO:0007669"/>
    <property type="project" value="UniProtKB-UniRule"/>
</dbReference>
<evidence type="ECO:0000256" key="14">
    <source>
        <dbReference type="HAMAP-Rule" id="MF_00102"/>
    </source>
</evidence>
<dbReference type="Pfam" id="PF01113">
    <property type="entry name" value="DapB_N"/>
    <property type="match status" value="1"/>
</dbReference>
<dbReference type="FunFam" id="3.30.360.10:FF:000004">
    <property type="entry name" value="4-hydroxy-tetrahydrodipicolinate reductase"/>
    <property type="match status" value="1"/>
</dbReference>
<comment type="catalytic activity">
    <reaction evidence="13 14">
        <text>(S)-2,3,4,5-tetrahydrodipicolinate + NAD(+) + H2O = (2S,4S)-4-hydroxy-2,3,4,5-tetrahydrodipicolinate + NADH + H(+)</text>
        <dbReference type="Rhea" id="RHEA:35323"/>
        <dbReference type="ChEBI" id="CHEBI:15377"/>
        <dbReference type="ChEBI" id="CHEBI:15378"/>
        <dbReference type="ChEBI" id="CHEBI:16845"/>
        <dbReference type="ChEBI" id="CHEBI:57540"/>
        <dbReference type="ChEBI" id="CHEBI:57945"/>
        <dbReference type="ChEBI" id="CHEBI:67139"/>
        <dbReference type="EC" id="1.17.1.8"/>
    </reaction>
</comment>
<dbReference type="SUPFAM" id="SSF51735">
    <property type="entry name" value="NAD(P)-binding Rossmann-fold domains"/>
    <property type="match status" value="1"/>
</dbReference>
<dbReference type="Proteomes" id="UP000032874">
    <property type="component" value="Unassembled WGS sequence"/>
</dbReference>
<dbReference type="CDD" id="cd02274">
    <property type="entry name" value="DHDPR_N"/>
    <property type="match status" value="1"/>
</dbReference>
<dbReference type="STRING" id="55207.KP22_10925"/>
<keyword evidence="8 14" id="KW-0520">NAD</keyword>
<feature type="domain" description="Dihydrodipicolinate reductase C-terminal" evidence="16">
    <location>
        <begin position="132"/>
        <end position="268"/>
    </location>
</feature>
<dbReference type="eggNOG" id="COG0289">
    <property type="taxonomic scope" value="Bacteria"/>
</dbReference>
<accession>A0A093T2P0</accession>
<keyword evidence="4 14" id="KW-0028">Amino-acid biosynthesis</keyword>
<evidence type="ECO:0000313" key="17">
    <source>
        <dbReference type="EMBL" id="KFX05214.1"/>
    </source>
</evidence>
<evidence type="ECO:0000256" key="8">
    <source>
        <dbReference type="ARBA" id="ARBA00023027"/>
    </source>
</evidence>
<evidence type="ECO:0000256" key="7">
    <source>
        <dbReference type="ARBA" id="ARBA00023002"/>
    </source>
</evidence>
<reference evidence="19 20" key="1">
    <citation type="submission" date="2014-08" db="EMBL/GenBank/DDBJ databases">
        <title>Genome sequences of NCPPB Pectobacterium isolates.</title>
        <authorList>
            <person name="Glover R.H."/>
            <person name="Sapp M."/>
            <person name="Elphinstone J."/>
        </authorList>
    </citation>
    <scope>NUCLEOTIDE SEQUENCE [LARGE SCALE GENOMIC DNA]</scope>
    <source>
        <strain evidence="18 19">NCPPB 2793</strain>
        <strain evidence="17 20">NCPPB 2795</strain>
    </source>
</reference>
<evidence type="ECO:0000256" key="2">
    <source>
        <dbReference type="ARBA" id="ARBA00006642"/>
    </source>
</evidence>
<keyword evidence="7 14" id="KW-0560">Oxidoreductase</keyword>
<comment type="caution">
    <text evidence="17">The sequence shown here is derived from an EMBL/GenBank/DDBJ whole genome shotgun (WGS) entry which is preliminary data.</text>
</comment>
<dbReference type="PANTHER" id="PTHR20836">
    <property type="entry name" value="DIHYDRODIPICOLINATE REDUCTASE"/>
    <property type="match status" value="1"/>
</dbReference>
<dbReference type="Proteomes" id="UP000032869">
    <property type="component" value="Unassembled WGS sequence"/>
</dbReference>
<dbReference type="GO" id="GO:0005829">
    <property type="term" value="C:cytosol"/>
    <property type="evidence" value="ECO:0007669"/>
    <property type="project" value="TreeGrafter"/>
</dbReference>
<comment type="similarity">
    <text evidence="2 14">Belongs to the DapB family.</text>
</comment>
<evidence type="ECO:0000313" key="18">
    <source>
        <dbReference type="EMBL" id="KFX19499.1"/>
    </source>
</evidence>
<gene>
    <name evidence="14" type="primary">dapB</name>
    <name evidence="18" type="ORF">JV35_13845</name>
    <name evidence="17" type="ORF">KP22_10925</name>
</gene>
<evidence type="ECO:0000256" key="12">
    <source>
        <dbReference type="ARBA" id="ARBA00049080"/>
    </source>
</evidence>
<comment type="function">
    <text evidence="14">Catalyzes the conversion of 4-hydroxy-tetrahydrodipicolinate (HTPA) to tetrahydrodipicolinate.</text>
</comment>
<evidence type="ECO:0000256" key="3">
    <source>
        <dbReference type="ARBA" id="ARBA00022490"/>
    </source>
</evidence>
<dbReference type="Pfam" id="PF05173">
    <property type="entry name" value="DapB_C"/>
    <property type="match status" value="1"/>
</dbReference>
<name>A0A093T2P0_9GAMM</name>
<feature type="domain" description="Dihydrodipicolinate reductase N-terminal" evidence="15">
    <location>
        <begin position="6"/>
        <end position="129"/>
    </location>
</feature>
<evidence type="ECO:0000256" key="1">
    <source>
        <dbReference type="ARBA" id="ARBA00004496"/>
    </source>
</evidence>
<protein>
    <recommendedName>
        <fullName evidence="11 14">4-hydroxy-tetrahydrodipicolinate reductase</fullName>
        <shortName evidence="14">HTPA reductase</shortName>
        <ecNumber evidence="11 14">1.17.1.8</ecNumber>
    </recommendedName>
</protein>
<evidence type="ECO:0000256" key="5">
    <source>
        <dbReference type="ARBA" id="ARBA00022857"/>
    </source>
</evidence>
<evidence type="ECO:0000259" key="16">
    <source>
        <dbReference type="Pfam" id="PF05173"/>
    </source>
</evidence>
<dbReference type="GO" id="GO:0009089">
    <property type="term" value="P:lysine biosynthetic process via diaminopimelate"/>
    <property type="evidence" value="ECO:0007669"/>
    <property type="project" value="UniProtKB-UniRule"/>
</dbReference>
<dbReference type="FunFam" id="3.40.50.720:FF:000048">
    <property type="entry name" value="4-hydroxy-tetrahydrodipicolinate reductase"/>
    <property type="match status" value="1"/>
</dbReference>
<dbReference type="NCBIfam" id="TIGR00036">
    <property type="entry name" value="dapB"/>
    <property type="match status" value="1"/>
</dbReference>
<feature type="active site" description="Proton donor/acceptor" evidence="14">
    <location>
        <position position="159"/>
    </location>
</feature>
<dbReference type="Gene3D" id="3.40.50.720">
    <property type="entry name" value="NAD(P)-binding Rossmann-like Domain"/>
    <property type="match status" value="1"/>
</dbReference>
<dbReference type="PANTHER" id="PTHR20836:SF0">
    <property type="entry name" value="4-HYDROXY-TETRAHYDRODIPICOLINATE REDUCTASE 1, CHLOROPLASTIC-RELATED"/>
    <property type="match status" value="1"/>
</dbReference>
<feature type="binding site" evidence="14">
    <location>
        <position position="160"/>
    </location>
    <ligand>
        <name>(S)-2,3,4,5-tetrahydrodipicolinate</name>
        <dbReference type="ChEBI" id="CHEBI:16845"/>
    </ligand>
</feature>
<keyword evidence="6 14" id="KW-0220">Diaminopimelate biosynthesis</keyword>
<evidence type="ECO:0000256" key="6">
    <source>
        <dbReference type="ARBA" id="ARBA00022915"/>
    </source>
</evidence>
<evidence type="ECO:0000256" key="11">
    <source>
        <dbReference type="ARBA" id="ARBA00038983"/>
    </source>
</evidence>
<feature type="binding site" evidence="14">
    <location>
        <begin position="169"/>
        <end position="170"/>
    </location>
    <ligand>
        <name>(S)-2,3,4,5-tetrahydrodipicolinate</name>
        <dbReference type="ChEBI" id="CHEBI:16845"/>
    </ligand>
</feature>
<feature type="binding site" evidence="14">
    <location>
        <begin position="102"/>
        <end position="104"/>
    </location>
    <ligand>
        <name>NAD(+)</name>
        <dbReference type="ChEBI" id="CHEBI:57540"/>
    </ligand>
</feature>
<dbReference type="GO" id="GO:0050661">
    <property type="term" value="F:NADP binding"/>
    <property type="evidence" value="ECO:0007669"/>
    <property type="project" value="UniProtKB-UniRule"/>
</dbReference>
<comment type="subunit">
    <text evidence="14">Homotetramer.</text>
</comment>
<dbReference type="OrthoDB" id="9790352at2"/>
<feature type="active site" description="Proton donor" evidence="14">
    <location>
        <position position="163"/>
    </location>
</feature>
<dbReference type="AlphaFoldDB" id="A0A093T2P0"/>
<comment type="pathway">
    <text evidence="10 14">Amino-acid biosynthesis; L-lysine biosynthesis via DAP pathway; (S)-tetrahydrodipicolinate from L-aspartate: step 4/4.</text>
</comment>
<evidence type="ECO:0000256" key="9">
    <source>
        <dbReference type="ARBA" id="ARBA00023154"/>
    </source>
</evidence>
<feature type="binding site" evidence="14">
    <location>
        <begin position="12"/>
        <end position="17"/>
    </location>
    <ligand>
        <name>NAD(+)</name>
        <dbReference type="ChEBI" id="CHEBI:57540"/>
    </ligand>
</feature>
<keyword evidence="5 14" id="KW-0521">NADP</keyword>
<dbReference type="InterPro" id="IPR000846">
    <property type="entry name" value="DapB_N"/>
</dbReference>
<dbReference type="InterPro" id="IPR036291">
    <property type="entry name" value="NAD(P)-bd_dom_sf"/>
</dbReference>
<evidence type="ECO:0000256" key="13">
    <source>
        <dbReference type="ARBA" id="ARBA00049396"/>
    </source>
</evidence>
<dbReference type="PIRSF" id="PIRSF000161">
    <property type="entry name" value="DHPR"/>
    <property type="match status" value="1"/>
</dbReference>
<dbReference type="UniPathway" id="UPA00034">
    <property type="reaction ID" value="UER00018"/>
</dbReference>
<dbReference type="EMBL" id="JQHL01000006">
    <property type="protein sequence ID" value="KFX19499.1"/>
    <property type="molecule type" value="Genomic_DNA"/>
</dbReference>
<evidence type="ECO:0000256" key="10">
    <source>
        <dbReference type="ARBA" id="ARBA00037922"/>
    </source>
</evidence>
<dbReference type="GO" id="GO:0016726">
    <property type="term" value="F:oxidoreductase activity, acting on CH or CH2 groups, NAD or NADP as acceptor"/>
    <property type="evidence" value="ECO:0007669"/>
    <property type="project" value="UniProtKB-UniRule"/>
</dbReference>